<dbReference type="STRING" id="1576369.SAMN05421753_10554"/>
<proteinExistence type="predicted"/>
<accession>A0A1I3F2K5</accession>
<organism evidence="1 2">
    <name type="scientific">Planctomicrobium piriforme</name>
    <dbReference type="NCBI Taxonomy" id="1576369"/>
    <lineage>
        <taxon>Bacteria</taxon>
        <taxon>Pseudomonadati</taxon>
        <taxon>Planctomycetota</taxon>
        <taxon>Planctomycetia</taxon>
        <taxon>Planctomycetales</taxon>
        <taxon>Planctomycetaceae</taxon>
        <taxon>Planctomicrobium</taxon>
    </lineage>
</organism>
<reference evidence="2" key="1">
    <citation type="submission" date="2016-10" db="EMBL/GenBank/DDBJ databases">
        <authorList>
            <person name="Varghese N."/>
            <person name="Submissions S."/>
        </authorList>
    </citation>
    <scope>NUCLEOTIDE SEQUENCE [LARGE SCALE GENOMIC DNA]</scope>
    <source>
        <strain evidence="2">DSM 26348</strain>
    </source>
</reference>
<protein>
    <submittedName>
        <fullName evidence="1">Uncharacterized protein</fullName>
    </submittedName>
</protein>
<keyword evidence="2" id="KW-1185">Reference proteome</keyword>
<evidence type="ECO:0000313" key="2">
    <source>
        <dbReference type="Proteomes" id="UP000199518"/>
    </source>
</evidence>
<dbReference type="AlphaFoldDB" id="A0A1I3F2K5"/>
<dbReference type="EMBL" id="FOQD01000005">
    <property type="protein sequence ID" value="SFI05418.1"/>
    <property type="molecule type" value="Genomic_DNA"/>
</dbReference>
<sequence length="35" mass="3974">MCCSHRIMATHPANFDHAQSPELTGPDDCLFCYDF</sequence>
<gene>
    <name evidence="1" type="ORF">SAMN05421753_10554</name>
</gene>
<evidence type="ECO:0000313" key="1">
    <source>
        <dbReference type="EMBL" id="SFI05418.1"/>
    </source>
</evidence>
<dbReference type="Proteomes" id="UP000199518">
    <property type="component" value="Unassembled WGS sequence"/>
</dbReference>
<name>A0A1I3F2K5_9PLAN</name>